<evidence type="ECO:0000313" key="2">
    <source>
        <dbReference type="Proteomes" id="UP000199577"/>
    </source>
</evidence>
<accession>A0A1I1E9C1</accession>
<proteinExistence type="predicted"/>
<protein>
    <recommendedName>
        <fullName evidence="3">N-formylglutamate amidohydrolase</fullName>
    </recommendedName>
</protein>
<dbReference type="RefSeq" id="WP_090970497.1">
    <property type="nucleotide sequence ID" value="NZ_FOLL01000001.1"/>
</dbReference>
<keyword evidence="2" id="KW-1185">Reference proteome</keyword>
<dbReference type="EMBL" id="FOLL01000001">
    <property type="protein sequence ID" value="SFB83306.1"/>
    <property type="molecule type" value="Genomic_DNA"/>
</dbReference>
<evidence type="ECO:0008006" key="3">
    <source>
        <dbReference type="Google" id="ProtNLM"/>
    </source>
</evidence>
<gene>
    <name evidence="1" type="ORF">SAMN05421747_101404</name>
</gene>
<dbReference type="STRING" id="623281.SAMN05421747_101404"/>
<evidence type="ECO:0000313" key="1">
    <source>
        <dbReference type="EMBL" id="SFB83306.1"/>
    </source>
</evidence>
<sequence>MKEDAIKKIQINYMFQIALLPLFFLLVQCKKDDGDDGAPQPPVAHHWQAGQVFFDEPRWTECVVGDMPLIISAPHGGAVRPAHVPDRTCPNATVGTDLYTMELARDIAEELYQTYGVRPYLIINHLHRIKIDQNREINEATCGNEEMKVIWHNFHHYIDTALATAVNKFGRALYIDLHGHAHEKHRLELGYRLNASDLGHVYTNTNITALTAKSTLVNLVGMAPSFNLRDLIIGDHAFGTLMANEGVPSVPSKQDPYPMSGEPFFNGGYNSDRYTSVHYPGVYGFQIECHRPGVRNPEDRPEFAKKFAKVVVDFLEKTKP</sequence>
<dbReference type="OrthoDB" id="1404271at2"/>
<name>A0A1I1E9C1_9SPHI</name>
<dbReference type="SUPFAM" id="SSF53187">
    <property type="entry name" value="Zn-dependent exopeptidases"/>
    <property type="match status" value="1"/>
</dbReference>
<reference evidence="1 2" key="1">
    <citation type="submission" date="2016-10" db="EMBL/GenBank/DDBJ databases">
        <authorList>
            <person name="de Groot N.N."/>
        </authorList>
    </citation>
    <scope>NUCLEOTIDE SEQUENCE [LARGE SCALE GENOMIC DNA]</scope>
    <source>
        <strain evidence="1 2">DSM 22900</strain>
    </source>
</reference>
<organism evidence="1 2">
    <name type="scientific">Parapedobacter composti</name>
    <dbReference type="NCBI Taxonomy" id="623281"/>
    <lineage>
        <taxon>Bacteria</taxon>
        <taxon>Pseudomonadati</taxon>
        <taxon>Bacteroidota</taxon>
        <taxon>Sphingobacteriia</taxon>
        <taxon>Sphingobacteriales</taxon>
        <taxon>Sphingobacteriaceae</taxon>
        <taxon>Parapedobacter</taxon>
    </lineage>
</organism>
<dbReference type="Gene3D" id="3.40.630.40">
    <property type="entry name" value="Zn-dependent exopeptidases"/>
    <property type="match status" value="1"/>
</dbReference>
<dbReference type="Proteomes" id="UP000199577">
    <property type="component" value="Unassembled WGS sequence"/>
</dbReference>
<dbReference type="AlphaFoldDB" id="A0A1I1E9C1"/>